<dbReference type="EMBL" id="KI964271">
    <property type="protein sequence ID" value="EUC39717.1"/>
    <property type="molecule type" value="Genomic_DNA"/>
</dbReference>
<evidence type="ECO:0000313" key="2">
    <source>
        <dbReference type="Proteomes" id="UP000054032"/>
    </source>
</evidence>
<dbReference type="RefSeq" id="XP_007693765.1">
    <property type="nucleotide sequence ID" value="XM_007695575.1"/>
</dbReference>
<dbReference type="HOGENOM" id="CLU_2922278_0_0_1"/>
<name>W6YKL3_COCMI</name>
<evidence type="ECO:0008006" key="3">
    <source>
        <dbReference type="Google" id="ProtNLM"/>
    </source>
</evidence>
<protein>
    <recommendedName>
        <fullName evidence="3">Heterokaryon incompatibility domain-containing protein</fullName>
    </recommendedName>
</protein>
<dbReference type="GeneID" id="19119660"/>
<proteinExistence type="predicted"/>
<evidence type="ECO:0000313" key="1">
    <source>
        <dbReference type="EMBL" id="EUC39717.1"/>
    </source>
</evidence>
<keyword evidence="2" id="KW-1185">Reference proteome</keyword>
<organism evidence="1 2">
    <name type="scientific">Bipolaris oryzae ATCC 44560</name>
    <dbReference type="NCBI Taxonomy" id="930090"/>
    <lineage>
        <taxon>Eukaryota</taxon>
        <taxon>Fungi</taxon>
        <taxon>Dikarya</taxon>
        <taxon>Ascomycota</taxon>
        <taxon>Pezizomycotina</taxon>
        <taxon>Dothideomycetes</taxon>
        <taxon>Pleosporomycetidae</taxon>
        <taxon>Pleosporales</taxon>
        <taxon>Pleosporineae</taxon>
        <taxon>Pleosporaceae</taxon>
        <taxon>Bipolaris</taxon>
    </lineage>
</organism>
<dbReference type="Proteomes" id="UP000054032">
    <property type="component" value="Unassembled WGS sequence"/>
</dbReference>
<accession>W6YKL3</accession>
<gene>
    <name evidence="1" type="ORF">COCMIDRAFT_110762</name>
</gene>
<dbReference type="KEGG" id="bor:COCMIDRAFT_110762"/>
<reference evidence="1 2" key="1">
    <citation type="journal article" date="2013" name="PLoS Genet.">
        <title>Comparative genome structure, secondary metabolite, and effector coding capacity across Cochliobolus pathogens.</title>
        <authorList>
            <person name="Condon B.J."/>
            <person name="Leng Y."/>
            <person name="Wu D."/>
            <person name="Bushley K.E."/>
            <person name="Ohm R.A."/>
            <person name="Otillar R."/>
            <person name="Martin J."/>
            <person name="Schackwitz W."/>
            <person name="Grimwood J."/>
            <person name="MohdZainudin N."/>
            <person name="Xue C."/>
            <person name="Wang R."/>
            <person name="Manning V.A."/>
            <person name="Dhillon B."/>
            <person name="Tu Z.J."/>
            <person name="Steffenson B.J."/>
            <person name="Salamov A."/>
            <person name="Sun H."/>
            <person name="Lowry S."/>
            <person name="LaButti K."/>
            <person name="Han J."/>
            <person name="Copeland A."/>
            <person name="Lindquist E."/>
            <person name="Barry K."/>
            <person name="Schmutz J."/>
            <person name="Baker S.E."/>
            <person name="Ciuffetti L.M."/>
            <person name="Grigoriev I.V."/>
            <person name="Zhong S."/>
            <person name="Turgeon B.G."/>
        </authorList>
    </citation>
    <scope>NUCLEOTIDE SEQUENCE [LARGE SCALE GENOMIC DNA]</scope>
    <source>
        <strain evidence="1 2">ATCC 44560</strain>
    </source>
</reference>
<sequence length="61" mass="6727">LSVKVLRVASLSDYSIIVQLAWVSQWHKAHAEDESYCQVGIFDIYLPVVYGTSASHCPASS</sequence>
<feature type="non-terminal residue" evidence="1">
    <location>
        <position position="1"/>
    </location>
</feature>
<dbReference type="AlphaFoldDB" id="W6YKL3"/>